<evidence type="ECO:0000313" key="2">
    <source>
        <dbReference type="RefSeq" id="XP_045151977.1"/>
    </source>
</evidence>
<name>A0AC55DJR3_ECHTE</name>
<sequence>MLLQILGQVKKHPRLISLFVFIGAGGTGARLYILRLALFNPDVSWDRKNNPEPWNKLGPNDQYKLFSVNTDYNKLKKEGPEFRMKCFP</sequence>
<keyword evidence="1" id="KW-1185">Reference proteome</keyword>
<evidence type="ECO:0000313" key="1">
    <source>
        <dbReference type="Proteomes" id="UP000694863"/>
    </source>
</evidence>
<accession>A0AC55DJR3</accession>
<protein>
    <submittedName>
        <fullName evidence="2">Cytochrome c oxidase subunit NDUFA4-like</fullName>
    </submittedName>
</protein>
<dbReference type="RefSeq" id="XP_045151977.1">
    <property type="nucleotide sequence ID" value="XM_045296042.1"/>
</dbReference>
<dbReference type="Proteomes" id="UP000694863">
    <property type="component" value="Unplaced"/>
</dbReference>
<reference evidence="2" key="1">
    <citation type="submission" date="2025-08" db="UniProtKB">
        <authorList>
            <consortium name="RefSeq"/>
        </authorList>
    </citation>
    <scope>IDENTIFICATION</scope>
</reference>
<proteinExistence type="predicted"/>
<organism evidence="1 2">
    <name type="scientific">Echinops telfairi</name>
    <name type="common">Lesser hedgehog tenrec</name>
    <dbReference type="NCBI Taxonomy" id="9371"/>
    <lineage>
        <taxon>Eukaryota</taxon>
        <taxon>Metazoa</taxon>
        <taxon>Chordata</taxon>
        <taxon>Craniata</taxon>
        <taxon>Vertebrata</taxon>
        <taxon>Euteleostomi</taxon>
        <taxon>Mammalia</taxon>
        <taxon>Eutheria</taxon>
        <taxon>Afrotheria</taxon>
        <taxon>Tenrecidae</taxon>
        <taxon>Tenrecinae</taxon>
        <taxon>Echinops</taxon>
    </lineage>
</organism>
<gene>
    <name evidence="2" type="primary">LOC115871629</name>
</gene>